<proteinExistence type="predicted"/>
<name>A0ACC5QYA3_9HYPH</name>
<gene>
    <name evidence="1" type="ORF">JHL16_03355</name>
</gene>
<sequence length="284" mass="30121">MYFVTGASGKLGQLVAAELAQQGTAADVTLGSRNPDKLASYAQQGFKTARFDFDAPDSMRAALAGHDRLLLISGDAPVDERIRQHKAAIDAAKAADVKLIAYTSFTNASAKSLFTFARIHAETEAYIKASGLAYRFLRDNQYAENIASAVAHAKETGAFAVYGSKGKVAYVTRADVAKAAVAALLTPPNGGETFEITGPRAYDAAEIAEILNRKWGKPVAAAELPRDVLVAIFKQLQWPPFVIEAVVSLHEATAAGELASASGDYQRLTGKAPESLADFLARTA</sequence>
<evidence type="ECO:0000313" key="1">
    <source>
        <dbReference type="EMBL" id="MBK1865377.1"/>
    </source>
</evidence>
<accession>A0ACC5QYA3</accession>
<keyword evidence="2" id="KW-1185">Reference proteome</keyword>
<organism evidence="1 2">
    <name type="scientific">Taklimakanibacter albus</name>
    <dbReference type="NCBI Taxonomy" id="2800327"/>
    <lineage>
        <taxon>Bacteria</taxon>
        <taxon>Pseudomonadati</taxon>
        <taxon>Pseudomonadota</taxon>
        <taxon>Alphaproteobacteria</taxon>
        <taxon>Hyphomicrobiales</taxon>
        <taxon>Aestuariivirgaceae</taxon>
        <taxon>Taklimakanibacter</taxon>
    </lineage>
</organism>
<reference evidence="1" key="1">
    <citation type="submission" date="2021-01" db="EMBL/GenBank/DDBJ databases">
        <authorList>
            <person name="Sun Q."/>
        </authorList>
    </citation>
    <scope>NUCLEOTIDE SEQUENCE</scope>
    <source>
        <strain evidence="1">YIM B02566</strain>
    </source>
</reference>
<dbReference type="EMBL" id="JAENHL010000004">
    <property type="protein sequence ID" value="MBK1865377.1"/>
    <property type="molecule type" value="Genomic_DNA"/>
</dbReference>
<evidence type="ECO:0000313" key="2">
    <source>
        <dbReference type="Proteomes" id="UP000616151"/>
    </source>
</evidence>
<protein>
    <submittedName>
        <fullName evidence="1">NAD(P)H-binding protein</fullName>
    </submittedName>
</protein>
<dbReference type="Proteomes" id="UP000616151">
    <property type="component" value="Unassembled WGS sequence"/>
</dbReference>
<comment type="caution">
    <text evidence="1">The sequence shown here is derived from an EMBL/GenBank/DDBJ whole genome shotgun (WGS) entry which is preliminary data.</text>
</comment>